<dbReference type="InterPro" id="IPR012338">
    <property type="entry name" value="Beta-lactam/transpept-like"/>
</dbReference>
<proteinExistence type="predicted"/>
<evidence type="ECO:0000259" key="2">
    <source>
        <dbReference type="Pfam" id="PF00144"/>
    </source>
</evidence>
<dbReference type="AlphaFoldDB" id="A0A919RGK2"/>
<dbReference type="SUPFAM" id="SSF56601">
    <property type="entry name" value="beta-lactamase/transpeptidase-like"/>
    <property type="match status" value="1"/>
</dbReference>
<keyword evidence="4" id="KW-1185">Reference proteome</keyword>
<keyword evidence="1" id="KW-0378">Hydrolase</keyword>
<reference evidence="3" key="1">
    <citation type="submission" date="2021-01" db="EMBL/GenBank/DDBJ databases">
        <title>Whole genome shotgun sequence of Sinosporangium siamense NBRC 109515.</title>
        <authorList>
            <person name="Komaki H."/>
            <person name="Tamura T."/>
        </authorList>
    </citation>
    <scope>NUCLEOTIDE SEQUENCE</scope>
    <source>
        <strain evidence="3">NBRC 109515</strain>
    </source>
</reference>
<feature type="domain" description="Beta-lactamase-related" evidence="2">
    <location>
        <begin position="31"/>
        <end position="356"/>
    </location>
</feature>
<dbReference type="GO" id="GO:0016787">
    <property type="term" value="F:hydrolase activity"/>
    <property type="evidence" value="ECO:0007669"/>
    <property type="project" value="UniProtKB-KW"/>
</dbReference>
<dbReference type="EMBL" id="BOOW01000010">
    <property type="protein sequence ID" value="GII91556.1"/>
    <property type="molecule type" value="Genomic_DNA"/>
</dbReference>
<dbReference type="Pfam" id="PF00144">
    <property type="entry name" value="Beta-lactamase"/>
    <property type="match status" value="1"/>
</dbReference>
<dbReference type="InterPro" id="IPR001466">
    <property type="entry name" value="Beta-lactam-related"/>
</dbReference>
<name>A0A919RGK2_9ACTN</name>
<evidence type="ECO:0000256" key="1">
    <source>
        <dbReference type="ARBA" id="ARBA00022801"/>
    </source>
</evidence>
<comment type="caution">
    <text evidence="3">The sequence shown here is derived from an EMBL/GenBank/DDBJ whole genome shotgun (WGS) entry which is preliminary data.</text>
</comment>
<dbReference type="Proteomes" id="UP000606172">
    <property type="component" value="Unassembled WGS sequence"/>
</dbReference>
<gene>
    <name evidence="3" type="ORF">Ssi02_17870</name>
</gene>
<organism evidence="3 4">
    <name type="scientific">Sinosporangium siamense</name>
    <dbReference type="NCBI Taxonomy" id="1367973"/>
    <lineage>
        <taxon>Bacteria</taxon>
        <taxon>Bacillati</taxon>
        <taxon>Actinomycetota</taxon>
        <taxon>Actinomycetes</taxon>
        <taxon>Streptosporangiales</taxon>
        <taxon>Streptosporangiaceae</taxon>
        <taxon>Sinosporangium</taxon>
    </lineage>
</organism>
<accession>A0A919RGK2</accession>
<evidence type="ECO:0000313" key="4">
    <source>
        <dbReference type="Proteomes" id="UP000606172"/>
    </source>
</evidence>
<dbReference type="InterPro" id="IPR050789">
    <property type="entry name" value="Diverse_Enzym_Activities"/>
</dbReference>
<evidence type="ECO:0000313" key="3">
    <source>
        <dbReference type="EMBL" id="GII91556.1"/>
    </source>
</evidence>
<protein>
    <recommendedName>
        <fullName evidence="2">Beta-lactamase-related domain-containing protein</fullName>
    </recommendedName>
</protein>
<dbReference type="Gene3D" id="3.40.710.10">
    <property type="entry name" value="DD-peptidase/beta-lactamase superfamily"/>
    <property type="match status" value="1"/>
</dbReference>
<dbReference type="RefSeq" id="WP_239128728.1">
    <property type="nucleotide sequence ID" value="NZ_BOOW01000010.1"/>
</dbReference>
<dbReference type="PANTHER" id="PTHR43283:SF11">
    <property type="entry name" value="BETA-LACTAMASE-RELATED DOMAIN-CONTAINING PROTEIN"/>
    <property type="match status" value="1"/>
</dbReference>
<sequence>MTDGTPRDSTHSAVLSALLADAVPDVCSAAVALIAVEGEIVASAAAGEVVRFAGASEDLLPVRPAAGRDAIFDLASVTKLFTTVVVLSLVDEGRLTLDAPVSTWLLNDYGGHPDTTLRHLLTHTAGLPPSRRADLEIPGEGPRVHTARLDRVLTTAPIHPLGEQHLYSDVGMVTVGRIAEIAGKAPLDDLVRTRISRPLGLGDTVYRPSAFLLSRIVATEHKIERAGSGCVRGEVHDETAYGLGGVAGHAGLFSTADDLLTFAEVLRRGGAPLLRPETHADMVRDQGAEGAPYRQGLGVRLGDPAIVGPLTTAYGHSGFTGTSVVIDPSRGITVVLLTNNVHPLRGRPGIRELRHALAAEALRLS</sequence>
<dbReference type="PANTHER" id="PTHR43283">
    <property type="entry name" value="BETA-LACTAMASE-RELATED"/>
    <property type="match status" value="1"/>
</dbReference>